<accession>A0A948W6V8</accession>
<dbReference type="Gene3D" id="3.40.50.11540">
    <property type="entry name" value="NADH-ubiquinone oxidoreductase 51kDa subunit"/>
    <property type="match status" value="1"/>
</dbReference>
<dbReference type="Gene3D" id="3.30.70.20">
    <property type="match status" value="1"/>
</dbReference>
<gene>
    <name evidence="7" type="ORF">KJ970_11490</name>
</gene>
<dbReference type="GO" id="GO:0051539">
    <property type="term" value="F:4 iron, 4 sulfur cluster binding"/>
    <property type="evidence" value="ECO:0007669"/>
    <property type="project" value="UniProtKB-KW"/>
</dbReference>
<evidence type="ECO:0000256" key="1">
    <source>
        <dbReference type="ARBA" id="ARBA00007523"/>
    </source>
</evidence>
<dbReference type="InterPro" id="IPR017900">
    <property type="entry name" value="4Fe4S_Fe_S_CS"/>
</dbReference>
<proteinExistence type="inferred from homology"/>
<dbReference type="Pfam" id="PF00037">
    <property type="entry name" value="Fer4"/>
    <property type="match status" value="2"/>
</dbReference>
<dbReference type="Gene3D" id="3.40.30.10">
    <property type="entry name" value="Glutaredoxin"/>
    <property type="match status" value="1"/>
</dbReference>
<dbReference type="Pfam" id="PF10531">
    <property type="entry name" value="SLBB"/>
    <property type="match status" value="1"/>
</dbReference>
<evidence type="ECO:0000256" key="4">
    <source>
        <dbReference type="ARBA" id="ARBA00023004"/>
    </source>
</evidence>
<dbReference type="SUPFAM" id="SSF140490">
    <property type="entry name" value="Nqo1C-terminal domain-like"/>
    <property type="match status" value="1"/>
</dbReference>
<dbReference type="FunFam" id="3.40.50.11540:FF:000001">
    <property type="entry name" value="NADH dehydrogenase [ubiquinone] flavoprotein 1, mitochondrial"/>
    <property type="match status" value="1"/>
</dbReference>
<name>A0A948W6V8_UNCEI</name>
<dbReference type="PANTHER" id="PTHR43578">
    <property type="entry name" value="NADH-QUINONE OXIDOREDUCTASE SUBUNIT F"/>
    <property type="match status" value="1"/>
</dbReference>
<dbReference type="Gene3D" id="6.10.250.1450">
    <property type="match status" value="1"/>
</dbReference>
<dbReference type="Proteomes" id="UP000777784">
    <property type="component" value="Unassembled WGS sequence"/>
</dbReference>
<dbReference type="PANTHER" id="PTHR43578:SF3">
    <property type="entry name" value="NADH-QUINONE OXIDOREDUCTASE SUBUNIT F"/>
    <property type="match status" value="1"/>
</dbReference>
<dbReference type="CDD" id="cd02980">
    <property type="entry name" value="TRX_Fd_family"/>
    <property type="match status" value="1"/>
</dbReference>
<keyword evidence="4" id="KW-0408">Iron</keyword>
<dbReference type="SUPFAM" id="SSF52833">
    <property type="entry name" value="Thioredoxin-like"/>
    <property type="match status" value="1"/>
</dbReference>
<dbReference type="Pfam" id="PF01512">
    <property type="entry name" value="Complex1_51K"/>
    <property type="match status" value="1"/>
</dbReference>
<sequence>MRSKNKPVPSRKNGGGALHRFHRVNDLEKRREAAIKAKAAIKRTILICGGTGCLSNGAEGVAQAFRDELKKRKIDMKVELAVKTTGCQGFCERGPLVVFQPGDLMYERVTAEAVPLIVQNTVVDGEVVKRFIHRDLKTKEYIPKFTDIPFYARQTRIVLRNIGTIDPRSLDDYLSVGGFKGLIKALSMKPMEIIDTIEASGLRGRGGGGFPTGKKWRVCAGMKSDKRYLVANGDEGDPGAFMDGYLMEGDPFNVIEGMLIAAYAIGADEGFMYVRLEYPVALKSLQNALDICYDVGLLGEDILGSGFNFNVKICRGGGAFVCGEETALMTSIEGGRGMPRSRPPFPAEKGLWGKPTIINNVETLGTLAPIIEKGADWFSSFGTETSKGTKAFSLVGKVNNTGLIEVPMGMTLREIVEEIGGGAPGNKEVKAVQTGGPSGGTIPARMMDIPVDYESLKSVGSIMGSGGLIVIDTDTCVVDLAKFFLNFTMSESCGKCVPCRVGTRHLHSVLTKITKGEGKPEDLEKIATLGRVIQGGALCGLGNTAPNPALSTLKYFEEEYLAHTRDHRCPAAVCQDLVQFRILPEKCTGCMSCVRVCPTGAITGPRSQPHNIDESKCIKCRACYEICRFDAVAGDAIVITSDTSGNGR</sequence>
<evidence type="ECO:0000256" key="5">
    <source>
        <dbReference type="ARBA" id="ARBA00023014"/>
    </source>
</evidence>
<keyword evidence="5" id="KW-0411">Iron-sulfur</keyword>
<dbReference type="EMBL" id="JAHJDP010000065">
    <property type="protein sequence ID" value="MBU2691540.1"/>
    <property type="molecule type" value="Genomic_DNA"/>
</dbReference>
<feature type="domain" description="4Fe-4S ferredoxin-type" evidence="6">
    <location>
        <begin position="578"/>
        <end position="607"/>
    </location>
</feature>
<dbReference type="PROSITE" id="PS00198">
    <property type="entry name" value="4FE4S_FER_1"/>
    <property type="match status" value="1"/>
</dbReference>
<dbReference type="SUPFAM" id="SSF142984">
    <property type="entry name" value="Nqo1 middle domain-like"/>
    <property type="match status" value="1"/>
</dbReference>
<feature type="domain" description="4Fe-4S ferredoxin-type" evidence="6">
    <location>
        <begin position="608"/>
        <end position="637"/>
    </location>
</feature>
<dbReference type="Pfam" id="PF10589">
    <property type="entry name" value="NADH_4Fe-4S"/>
    <property type="match status" value="1"/>
</dbReference>
<dbReference type="SMART" id="SM00928">
    <property type="entry name" value="NADH_4Fe-4S"/>
    <property type="match status" value="1"/>
</dbReference>
<dbReference type="PROSITE" id="PS51379">
    <property type="entry name" value="4FE4S_FER_2"/>
    <property type="match status" value="2"/>
</dbReference>
<dbReference type="GO" id="GO:0046872">
    <property type="term" value="F:metal ion binding"/>
    <property type="evidence" value="ECO:0007669"/>
    <property type="project" value="UniProtKB-KW"/>
</dbReference>
<dbReference type="PROSITE" id="PS00645">
    <property type="entry name" value="COMPLEX1_51K_2"/>
    <property type="match status" value="1"/>
</dbReference>
<evidence type="ECO:0000259" key="6">
    <source>
        <dbReference type="PROSITE" id="PS51379"/>
    </source>
</evidence>
<comment type="similarity">
    <text evidence="1">Belongs to the complex I 51 kDa subunit family.</text>
</comment>
<protein>
    <submittedName>
        <fullName evidence="7">4Fe-4S binding protein</fullName>
    </submittedName>
</protein>
<organism evidence="7 8">
    <name type="scientific">Eiseniibacteriota bacterium</name>
    <dbReference type="NCBI Taxonomy" id="2212470"/>
    <lineage>
        <taxon>Bacteria</taxon>
        <taxon>Candidatus Eiseniibacteriota</taxon>
    </lineage>
</organism>
<dbReference type="InterPro" id="IPR037225">
    <property type="entry name" value="Nuo51_FMN-bd_sf"/>
</dbReference>
<dbReference type="InterPro" id="IPR011538">
    <property type="entry name" value="Nuo51_FMN-bd"/>
</dbReference>
<dbReference type="InterPro" id="IPR019554">
    <property type="entry name" value="Soluble_ligand-bd"/>
</dbReference>
<dbReference type="InterPro" id="IPR019575">
    <property type="entry name" value="Nuop51_4Fe4S-bd"/>
</dbReference>
<dbReference type="GO" id="GO:0008137">
    <property type="term" value="F:NADH dehydrogenase (ubiquinone) activity"/>
    <property type="evidence" value="ECO:0007669"/>
    <property type="project" value="InterPro"/>
</dbReference>
<keyword evidence="3" id="KW-0479">Metal-binding</keyword>
<dbReference type="Pfam" id="PF01257">
    <property type="entry name" value="2Fe-2S_thioredx"/>
    <property type="match status" value="1"/>
</dbReference>
<reference evidence="7" key="1">
    <citation type="submission" date="2021-05" db="EMBL/GenBank/DDBJ databases">
        <title>Energy efficiency and biological interactions define the core microbiome of deep oligotrophic groundwater.</title>
        <authorList>
            <person name="Mehrshad M."/>
            <person name="Lopez-Fernandez M."/>
            <person name="Bell E."/>
            <person name="Bernier-Latmani R."/>
            <person name="Bertilsson S."/>
            <person name="Dopson M."/>
        </authorList>
    </citation>
    <scope>NUCLEOTIDE SEQUENCE</scope>
    <source>
        <strain evidence="7">Modern_marine.mb.64</strain>
    </source>
</reference>
<dbReference type="GO" id="GO:0010181">
    <property type="term" value="F:FMN binding"/>
    <property type="evidence" value="ECO:0007669"/>
    <property type="project" value="InterPro"/>
</dbReference>
<evidence type="ECO:0000256" key="2">
    <source>
        <dbReference type="ARBA" id="ARBA00022485"/>
    </source>
</evidence>
<dbReference type="AlphaFoldDB" id="A0A948W6V8"/>
<dbReference type="InterPro" id="IPR001949">
    <property type="entry name" value="NADH-UbQ_OxRdtase_51kDa_CS"/>
</dbReference>
<evidence type="ECO:0000313" key="8">
    <source>
        <dbReference type="Proteomes" id="UP000777784"/>
    </source>
</evidence>
<dbReference type="InterPro" id="IPR037207">
    <property type="entry name" value="Nuop51_4Fe4S-bd_sf"/>
</dbReference>
<dbReference type="Gene3D" id="3.10.20.600">
    <property type="match status" value="1"/>
</dbReference>
<comment type="caution">
    <text evidence="7">The sequence shown here is derived from an EMBL/GenBank/DDBJ whole genome shotgun (WGS) entry which is preliminary data.</text>
</comment>
<evidence type="ECO:0000313" key="7">
    <source>
        <dbReference type="EMBL" id="MBU2691540.1"/>
    </source>
</evidence>
<dbReference type="SUPFAM" id="SSF54862">
    <property type="entry name" value="4Fe-4S ferredoxins"/>
    <property type="match status" value="1"/>
</dbReference>
<keyword evidence="2" id="KW-0004">4Fe-4S</keyword>
<dbReference type="FunFam" id="1.20.1440.230:FF:000001">
    <property type="entry name" value="Mitochondrial NADH dehydrogenase flavoprotein 1"/>
    <property type="match status" value="1"/>
</dbReference>
<dbReference type="SUPFAM" id="SSF142019">
    <property type="entry name" value="Nqo1 FMN-binding domain-like"/>
    <property type="match status" value="1"/>
</dbReference>
<dbReference type="InterPro" id="IPR017896">
    <property type="entry name" value="4Fe4S_Fe-S-bd"/>
</dbReference>
<dbReference type="Gene3D" id="1.20.1440.230">
    <property type="entry name" value="NADH-ubiquinone oxidoreductase 51kDa subunit, iron-sulphur binding domain"/>
    <property type="match status" value="1"/>
</dbReference>
<dbReference type="InterPro" id="IPR036249">
    <property type="entry name" value="Thioredoxin-like_sf"/>
</dbReference>
<evidence type="ECO:0000256" key="3">
    <source>
        <dbReference type="ARBA" id="ARBA00022723"/>
    </source>
</evidence>